<proteinExistence type="predicted"/>
<comment type="caution">
    <text evidence="1">The sequence shown here is derived from an EMBL/GenBank/DDBJ whole genome shotgun (WGS) entry which is preliminary data.</text>
</comment>
<organism evidence="1 2">
    <name type="scientific">Streptomyces canus</name>
    <dbReference type="NCBI Taxonomy" id="58343"/>
    <lineage>
        <taxon>Bacteria</taxon>
        <taxon>Bacillati</taxon>
        <taxon>Actinomycetota</taxon>
        <taxon>Actinomycetes</taxon>
        <taxon>Kitasatosporales</taxon>
        <taxon>Streptomycetaceae</taxon>
        <taxon>Streptomyces</taxon>
        <taxon>Streptomyces aurantiacus group</taxon>
    </lineage>
</organism>
<protein>
    <submittedName>
        <fullName evidence="1">Uncharacterized protein</fullName>
    </submittedName>
</protein>
<gene>
    <name evidence="1" type="ORF">QFZ22_000175</name>
</gene>
<accession>A0AAW8F513</accession>
<reference evidence="1" key="1">
    <citation type="submission" date="2023-07" db="EMBL/GenBank/DDBJ databases">
        <title>Comparative genomics of wheat-associated soil bacteria to identify genetic determinants of phenazine resistance.</title>
        <authorList>
            <person name="Mouncey N."/>
        </authorList>
    </citation>
    <scope>NUCLEOTIDE SEQUENCE</scope>
    <source>
        <strain evidence="1">V4I22</strain>
    </source>
</reference>
<dbReference type="EMBL" id="JAUSZV010000001">
    <property type="protein sequence ID" value="MDQ0904190.1"/>
    <property type="molecule type" value="Genomic_DNA"/>
</dbReference>
<dbReference type="Proteomes" id="UP001234216">
    <property type="component" value="Unassembled WGS sequence"/>
</dbReference>
<evidence type="ECO:0000313" key="1">
    <source>
        <dbReference type="EMBL" id="MDQ0904190.1"/>
    </source>
</evidence>
<dbReference type="AlphaFoldDB" id="A0AAW8F513"/>
<evidence type="ECO:0000313" key="2">
    <source>
        <dbReference type="Proteomes" id="UP001234216"/>
    </source>
</evidence>
<name>A0AAW8F513_9ACTN</name>
<dbReference type="RefSeq" id="WP_306971725.1">
    <property type="nucleotide sequence ID" value="NZ_JAUSZV010000001.1"/>
</dbReference>
<sequence>MATPVQRGALTRGAEQVVQEAWNAARSRVALGIPTRLHNFDHHMMSVK</sequence>